<evidence type="ECO:0000313" key="1">
    <source>
        <dbReference type="EMBL" id="KAF6019437.1"/>
    </source>
</evidence>
<evidence type="ECO:0000313" key="2">
    <source>
        <dbReference type="Proteomes" id="UP000593567"/>
    </source>
</evidence>
<dbReference type="EMBL" id="VXIV02003230">
    <property type="protein sequence ID" value="KAF6019437.1"/>
    <property type="molecule type" value="Genomic_DNA"/>
</dbReference>
<organism evidence="1 2">
    <name type="scientific">Bugula neritina</name>
    <name type="common">Brown bryozoan</name>
    <name type="synonym">Sertularia neritina</name>
    <dbReference type="NCBI Taxonomy" id="10212"/>
    <lineage>
        <taxon>Eukaryota</taxon>
        <taxon>Metazoa</taxon>
        <taxon>Spiralia</taxon>
        <taxon>Lophotrochozoa</taxon>
        <taxon>Bryozoa</taxon>
        <taxon>Gymnolaemata</taxon>
        <taxon>Cheilostomatida</taxon>
        <taxon>Flustrina</taxon>
        <taxon>Buguloidea</taxon>
        <taxon>Bugulidae</taxon>
        <taxon>Bugula</taxon>
    </lineage>
</organism>
<reference evidence="1" key="1">
    <citation type="submission" date="2020-06" db="EMBL/GenBank/DDBJ databases">
        <title>Draft genome of Bugula neritina, a colonial animal packing powerful symbionts and potential medicines.</title>
        <authorList>
            <person name="Rayko M."/>
        </authorList>
    </citation>
    <scope>NUCLEOTIDE SEQUENCE [LARGE SCALE GENOMIC DNA]</scope>
    <source>
        <strain evidence="1">Kwan_BN1</strain>
    </source>
</reference>
<dbReference type="Proteomes" id="UP000593567">
    <property type="component" value="Unassembled WGS sequence"/>
</dbReference>
<comment type="caution">
    <text evidence="1">The sequence shown here is derived from an EMBL/GenBank/DDBJ whole genome shotgun (WGS) entry which is preliminary data.</text>
</comment>
<protein>
    <submittedName>
        <fullName evidence="1">Uncharacterized protein</fullName>
    </submittedName>
</protein>
<dbReference type="OrthoDB" id="6107996at2759"/>
<keyword evidence="2" id="KW-1185">Reference proteome</keyword>
<sequence>MASGLVYKVAYNIPDSKTYGFQLLSKQEVDAISNRLYRTHTRSSAVTESDRKNFVSQSSILKQSLLSSDLCPKFNLYKVDVVAVIASAQKKPSSSRQLQQLSSRLASPRIKELNKTLSHVPSKLEMIENMSPASITTLSEKKRVQRLTRPTTASSLKRLGACGYCDSTEFDYKLFDKQLESERIPEPQLTQEQYEMVLRRAQTPTNASLCGEPKCSKFPSDMEIRPKSKDLPLMCGLPKSPNFHDITSRLHYTKRHT</sequence>
<gene>
    <name evidence="1" type="ORF">EB796_022244</name>
</gene>
<dbReference type="AlphaFoldDB" id="A0A7J7J0T1"/>
<accession>A0A7J7J0T1</accession>
<name>A0A7J7J0T1_BUGNE</name>
<proteinExistence type="predicted"/>